<feature type="region of interest" description="Disordered" evidence="2">
    <location>
        <begin position="559"/>
        <end position="580"/>
    </location>
</feature>
<feature type="coiled-coil region" evidence="1">
    <location>
        <begin position="715"/>
        <end position="742"/>
    </location>
</feature>
<feature type="chain" id="PRO_5043269571" description="WW domain-containing protein" evidence="3">
    <location>
        <begin position="22"/>
        <end position="967"/>
    </location>
</feature>
<feature type="coiled-coil region" evidence="1">
    <location>
        <begin position="608"/>
        <end position="649"/>
    </location>
</feature>
<dbReference type="PANTHER" id="PTHR34512">
    <property type="entry name" value="CELL SURFACE PROTEIN"/>
    <property type="match status" value="1"/>
</dbReference>
<feature type="region of interest" description="Disordered" evidence="2">
    <location>
        <begin position="481"/>
        <end position="521"/>
    </location>
</feature>
<reference evidence="6" key="2">
    <citation type="submission" date="2024-04" db="EMBL/GenBank/DDBJ databases">
        <authorList>
            <person name="Chen Y."/>
            <person name="Shah S."/>
            <person name="Dougan E. K."/>
            <person name="Thang M."/>
            <person name="Chan C."/>
        </authorList>
    </citation>
    <scope>NUCLEOTIDE SEQUENCE [LARGE SCALE GENOMIC DNA]</scope>
</reference>
<dbReference type="InterPro" id="IPR001202">
    <property type="entry name" value="WW_dom"/>
</dbReference>
<feature type="compositionally biased region" description="Polar residues" evidence="2">
    <location>
        <begin position="483"/>
        <end position="497"/>
    </location>
</feature>
<dbReference type="Pfam" id="PF13360">
    <property type="entry name" value="PQQ_2"/>
    <property type="match status" value="2"/>
</dbReference>
<keyword evidence="3" id="KW-0732">Signal</keyword>
<dbReference type="InterPro" id="IPR018391">
    <property type="entry name" value="PQQ_b-propeller_rpt"/>
</dbReference>
<evidence type="ECO:0000313" key="5">
    <source>
        <dbReference type="EMBL" id="CAI3974276.1"/>
    </source>
</evidence>
<keyword evidence="7" id="KW-1185">Reference proteome</keyword>
<dbReference type="SUPFAM" id="SSF50998">
    <property type="entry name" value="Quinoprotein alcohol dehydrogenase-like"/>
    <property type="match status" value="1"/>
</dbReference>
<evidence type="ECO:0000256" key="3">
    <source>
        <dbReference type="SAM" id="SignalP"/>
    </source>
</evidence>
<gene>
    <name evidence="5" type="ORF">C1SCF055_LOCUS2695</name>
</gene>
<sequence length="967" mass="107084">MRIPCRATIGAVIVAVSAVASFDDECDRSGGNLLQSFAQARRAEKYAWQSGRGNFPNFAVAEANGPFNLSETLSWSWHHPKGRFHTLTWGTVLDHQLNVYLSAADGLRKFDVDGQLLWEHHTLPAILMNAPAIYQGSIFASDTLGGVRALSMSTGKLLWHSNLSMPIGEDNGFTMVHEGVVFTAAGWRDPSPMGPANHMVKALNASDGQILWTYEPDAPVWNFLPLFPDRDTFVFQDMTGRVYRLSLQGKLLWKAGGKPGTWTDGGAALGNGMVYAVNNNNPPKQLMFHSEHSPGTLSAYDLNGTLKWKITTPRPPNNAPAIGKVQGWSGLSVILPICKQVMQGATCEVQAYDANTGGLRWVFHGPKQTGPLQAGDFEGMVDRTTSGVRPACLPNGWSAPSISSDGTVFVGNENGPMFALRDADGDGRVVGNDEVSSFDAKASTLPGCEGLLLRLPQLLADARPYESHQWAQQVAMSLKADGQSEQLRSQRTLSAQRAEQLRAQLRDQPAPTTPAAAEERCRSSADAVRNYLAFRVSLDEAASRLKSLREERHQTLRKAQQSLADVESAAQKRAQSADERREAILQERDARLEAPKQAARDAENNPKQVDAEKQILDLEEQRRLLLQELEETSQQLGKERQDRMALLQQREQWAAQHRQKTEELEKELQDLRPVKFYKVLAPKAASMTEGEIQGALRRTTERLKTLAKQFQSAGAEGLMQKRHELQQQQQKLDAEAFEALQQHSRLELQHLDQAGTKIASCVASLLDVARARADLMARGLSPELEDIYSIAAAPRRQDMQELRGALNSVEVAWQEATSFWDPSNEGPQKVKDLSAGVLLQLEAAQKRISQSLQQLQRADPDLYELALMGEEDLGQMTSEQRLPHGWEALATEEGIVYYHNLVSGLTQWEVPSQDAAVCAGWRLFQAEDGGWFYHNPYDGNGVWWPELPTYPVEPDSLESLRKEAAEG</sequence>
<comment type="caution">
    <text evidence="5">The sequence shown here is derived from an EMBL/GenBank/DDBJ whole genome shotgun (WGS) entry which is preliminary data.</text>
</comment>
<dbReference type="EMBL" id="CAMXCT030000125">
    <property type="protein sequence ID" value="CAL4761588.1"/>
    <property type="molecule type" value="Genomic_DNA"/>
</dbReference>
<evidence type="ECO:0000259" key="4">
    <source>
        <dbReference type="PROSITE" id="PS50020"/>
    </source>
</evidence>
<proteinExistence type="predicted"/>
<dbReference type="AlphaFoldDB" id="A0A9P1BM19"/>
<dbReference type="CDD" id="cd00201">
    <property type="entry name" value="WW"/>
    <property type="match status" value="1"/>
</dbReference>
<dbReference type="Proteomes" id="UP001152797">
    <property type="component" value="Unassembled WGS sequence"/>
</dbReference>
<evidence type="ECO:0000313" key="7">
    <source>
        <dbReference type="Proteomes" id="UP001152797"/>
    </source>
</evidence>
<name>A0A9P1BM19_9DINO</name>
<feature type="signal peptide" evidence="3">
    <location>
        <begin position="1"/>
        <end position="21"/>
    </location>
</feature>
<dbReference type="Gene3D" id="2.130.10.10">
    <property type="entry name" value="YVTN repeat-like/Quinoprotein amine dehydrogenase"/>
    <property type="match status" value="1"/>
</dbReference>
<dbReference type="PROSITE" id="PS50020">
    <property type="entry name" value="WW_DOMAIN_2"/>
    <property type="match status" value="1"/>
</dbReference>
<dbReference type="InterPro" id="IPR015943">
    <property type="entry name" value="WD40/YVTN_repeat-like_dom_sf"/>
</dbReference>
<dbReference type="SMART" id="SM00564">
    <property type="entry name" value="PQQ"/>
    <property type="match status" value="5"/>
</dbReference>
<dbReference type="PANTHER" id="PTHR34512:SF30">
    <property type="entry name" value="OUTER MEMBRANE PROTEIN ASSEMBLY FACTOR BAMB"/>
    <property type="match status" value="1"/>
</dbReference>
<dbReference type="InterPro" id="IPR002372">
    <property type="entry name" value="PQQ_rpt_dom"/>
</dbReference>
<evidence type="ECO:0000256" key="2">
    <source>
        <dbReference type="SAM" id="MobiDB-lite"/>
    </source>
</evidence>
<dbReference type="SUPFAM" id="SSF51045">
    <property type="entry name" value="WW domain"/>
    <property type="match status" value="1"/>
</dbReference>
<dbReference type="InterPro" id="IPR011047">
    <property type="entry name" value="Quinoprotein_ADH-like_sf"/>
</dbReference>
<evidence type="ECO:0000313" key="6">
    <source>
        <dbReference type="EMBL" id="CAL1127651.1"/>
    </source>
</evidence>
<dbReference type="OrthoDB" id="406743at2759"/>
<keyword evidence="1" id="KW-0175">Coiled coil</keyword>
<protein>
    <recommendedName>
        <fullName evidence="4">WW domain-containing protein</fullName>
    </recommendedName>
</protein>
<dbReference type="EMBL" id="CAMXCT020000125">
    <property type="protein sequence ID" value="CAL1127651.1"/>
    <property type="molecule type" value="Genomic_DNA"/>
</dbReference>
<organism evidence="5">
    <name type="scientific">Cladocopium goreaui</name>
    <dbReference type="NCBI Taxonomy" id="2562237"/>
    <lineage>
        <taxon>Eukaryota</taxon>
        <taxon>Sar</taxon>
        <taxon>Alveolata</taxon>
        <taxon>Dinophyceae</taxon>
        <taxon>Suessiales</taxon>
        <taxon>Symbiodiniaceae</taxon>
        <taxon>Cladocopium</taxon>
    </lineage>
</organism>
<feature type="domain" description="WW" evidence="4">
    <location>
        <begin position="880"/>
        <end position="913"/>
    </location>
</feature>
<dbReference type="Pfam" id="PF00397">
    <property type="entry name" value="WW"/>
    <property type="match status" value="1"/>
</dbReference>
<dbReference type="Gene3D" id="2.40.10.480">
    <property type="match status" value="1"/>
</dbReference>
<dbReference type="EMBL" id="CAMXCT010000125">
    <property type="protein sequence ID" value="CAI3974276.1"/>
    <property type="molecule type" value="Genomic_DNA"/>
</dbReference>
<accession>A0A9P1BM19</accession>
<dbReference type="Gene3D" id="2.20.70.10">
    <property type="match status" value="1"/>
</dbReference>
<reference evidence="5" key="1">
    <citation type="submission" date="2022-10" db="EMBL/GenBank/DDBJ databases">
        <authorList>
            <person name="Chen Y."/>
            <person name="Dougan E. K."/>
            <person name="Chan C."/>
            <person name="Rhodes N."/>
            <person name="Thang M."/>
        </authorList>
    </citation>
    <scope>NUCLEOTIDE SEQUENCE</scope>
</reference>
<evidence type="ECO:0000256" key="1">
    <source>
        <dbReference type="SAM" id="Coils"/>
    </source>
</evidence>
<dbReference type="InterPro" id="IPR036020">
    <property type="entry name" value="WW_dom_sf"/>
</dbReference>
<dbReference type="PROSITE" id="PS01159">
    <property type="entry name" value="WW_DOMAIN_1"/>
    <property type="match status" value="1"/>
</dbReference>
<dbReference type="SMART" id="SM00456">
    <property type="entry name" value="WW"/>
    <property type="match status" value="1"/>
</dbReference>